<evidence type="ECO:0000259" key="8">
    <source>
        <dbReference type="PROSITE" id="PS01124"/>
    </source>
</evidence>
<dbReference type="InterPro" id="IPR001789">
    <property type="entry name" value="Sig_transdc_resp-reg_receiver"/>
</dbReference>
<keyword evidence="3 7" id="KW-0597">Phosphoprotein</keyword>
<dbReference type="PROSITE" id="PS01124">
    <property type="entry name" value="HTH_ARAC_FAMILY_2"/>
    <property type="match status" value="1"/>
</dbReference>
<organism evidence="11 12">
    <name type="scientific">Geofilum rubicundum JCM 15548</name>
    <dbReference type="NCBI Taxonomy" id="1236989"/>
    <lineage>
        <taxon>Bacteria</taxon>
        <taxon>Pseudomonadati</taxon>
        <taxon>Bacteroidota</taxon>
        <taxon>Bacteroidia</taxon>
        <taxon>Marinilabiliales</taxon>
        <taxon>Marinilabiliaceae</taxon>
        <taxon>Geofilum</taxon>
    </lineage>
</organism>
<dbReference type="CDD" id="cd00075">
    <property type="entry name" value="HATPase"/>
    <property type="match status" value="1"/>
</dbReference>
<dbReference type="SUPFAM" id="SSF52172">
    <property type="entry name" value="CheY-like"/>
    <property type="match status" value="1"/>
</dbReference>
<evidence type="ECO:0000256" key="2">
    <source>
        <dbReference type="ARBA" id="ARBA00012438"/>
    </source>
</evidence>
<dbReference type="Pfam" id="PF02518">
    <property type="entry name" value="HATPase_c"/>
    <property type="match status" value="1"/>
</dbReference>
<dbReference type="Gene3D" id="1.10.10.60">
    <property type="entry name" value="Homeodomain-like"/>
    <property type="match status" value="1"/>
</dbReference>
<dbReference type="GO" id="GO:0003700">
    <property type="term" value="F:DNA-binding transcription factor activity"/>
    <property type="evidence" value="ECO:0007669"/>
    <property type="project" value="InterPro"/>
</dbReference>
<dbReference type="SMART" id="SM00342">
    <property type="entry name" value="HTH_ARAC"/>
    <property type="match status" value="1"/>
</dbReference>
<evidence type="ECO:0000256" key="1">
    <source>
        <dbReference type="ARBA" id="ARBA00000085"/>
    </source>
</evidence>
<dbReference type="PROSITE" id="PS50110">
    <property type="entry name" value="RESPONSE_REGULATORY"/>
    <property type="match status" value="1"/>
</dbReference>
<dbReference type="SMART" id="SM00387">
    <property type="entry name" value="HATPase_c"/>
    <property type="match status" value="1"/>
</dbReference>
<evidence type="ECO:0000256" key="6">
    <source>
        <dbReference type="ARBA" id="ARBA00023163"/>
    </source>
</evidence>
<dbReference type="GO" id="GO:0000155">
    <property type="term" value="F:phosphorelay sensor kinase activity"/>
    <property type="evidence" value="ECO:0007669"/>
    <property type="project" value="TreeGrafter"/>
</dbReference>
<gene>
    <name evidence="11" type="ORF">JCM15548_14410</name>
</gene>
<keyword evidence="6" id="KW-0804">Transcription</keyword>
<dbReference type="PANTHER" id="PTHR43547:SF2">
    <property type="entry name" value="HYBRID SIGNAL TRANSDUCTION HISTIDINE KINASE C"/>
    <property type="match status" value="1"/>
</dbReference>
<dbReference type="InterPro" id="IPR018060">
    <property type="entry name" value="HTH_AraC"/>
</dbReference>
<evidence type="ECO:0000256" key="3">
    <source>
        <dbReference type="ARBA" id="ARBA00022553"/>
    </source>
</evidence>
<dbReference type="InterPro" id="IPR009057">
    <property type="entry name" value="Homeodomain-like_sf"/>
</dbReference>
<dbReference type="InterPro" id="IPR004358">
    <property type="entry name" value="Sig_transdc_His_kin-like_C"/>
</dbReference>
<dbReference type="InterPro" id="IPR011006">
    <property type="entry name" value="CheY-like_superfamily"/>
</dbReference>
<dbReference type="InterPro" id="IPR036890">
    <property type="entry name" value="HATPase_C_sf"/>
</dbReference>
<protein>
    <recommendedName>
        <fullName evidence="2">histidine kinase</fullName>
        <ecNumber evidence="2">2.7.13.3</ecNumber>
    </recommendedName>
</protein>
<evidence type="ECO:0000313" key="12">
    <source>
        <dbReference type="Proteomes" id="UP000032900"/>
    </source>
</evidence>
<name>A0A0E9LPR5_9BACT</name>
<reference evidence="11 12" key="1">
    <citation type="journal article" date="2015" name="Microbes Environ.">
        <title>Distribution and evolution of nitrogen fixation genes in the phylum bacteroidetes.</title>
        <authorList>
            <person name="Inoue J."/>
            <person name="Oshima K."/>
            <person name="Suda W."/>
            <person name="Sakamoto M."/>
            <person name="Iino T."/>
            <person name="Noda S."/>
            <person name="Hongoh Y."/>
            <person name="Hattori M."/>
            <person name="Ohkuma M."/>
        </authorList>
    </citation>
    <scope>NUCLEOTIDE SEQUENCE [LARGE SCALE GENOMIC DNA]</scope>
    <source>
        <strain evidence="11">JCM 15548</strain>
    </source>
</reference>
<dbReference type="Gene3D" id="3.40.50.2300">
    <property type="match status" value="1"/>
</dbReference>
<dbReference type="InterPro" id="IPR005467">
    <property type="entry name" value="His_kinase_dom"/>
</dbReference>
<dbReference type="STRING" id="1236989.JCM15548_14410"/>
<dbReference type="InterPro" id="IPR018062">
    <property type="entry name" value="HTH_AraC-typ_CS"/>
</dbReference>
<proteinExistence type="predicted"/>
<dbReference type="InterPro" id="IPR003594">
    <property type="entry name" value="HATPase_dom"/>
</dbReference>
<evidence type="ECO:0000256" key="7">
    <source>
        <dbReference type="PROSITE-ProRule" id="PRU00169"/>
    </source>
</evidence>
<dbReference type="SMART" id="SM00448">
    <property type="entry name" value="REC"/>
    <property type="match status" value="1"/>
</dbReference>
<dbReference type="PRINTS" id="PR00344">
    <property type="entry name" value="BCTRLSENSOR"/>
</dbReference>
<dbReference type="Pfam" id="PF12833">
    <property type="entry name" value="HTH_18"/>
    <property type="match status" value="1"/>
</dbReference>
<feature type="domain" description="HTH araC/xylS-type" evidence="8">
    <location>
        <begin position="269"/>
        <end position="368"/>
    </location>
</feature>
<dbReference type="PROSITE" id="PS50109">
    <property type="entry name" value="HIS_KIN"/>
    <property type="match status" value="1"/>
</dbReference>
<sequence length="376" mass="42685">MFVEIHDNGIGIKPEHQKLIFDRFYQVNEKRTQSTGGIGLYLSKTFVEQHHGVIEVESEPGQGSTFRFWMPMDLGTLVDVTQQNYPKPEVELPESEETPANEKVLTVIEPEEAAPETDDRPTVLLVEDDSDLVSFVTDGLSELFNVSSVRNGKEGLEMAQKLTPDIIVSDIMMPEMDGFEMGKLLRNDLETSHIPLVFLTAKTMREDEIEGLRIGAVDYIYKPFNMVTLRLKLLNILESRGTAKEKFRASELLEPEKITLSSLDEEFLRNAVAVVDKYTDDPNLDVEKLSEHLSLSSNQTYRKIKALTGYTAKEFIRVQRLKIAAQLLMQKKRTISEIIYMVGFSSPSYFSRCFKEQYGCTPSEFIEREEGGGEEG</sequence>
<accession>A0A0E9LPR5</accession>
<feature type="modified residue" description="4-aspartylphosphate" evidence="7">
    <location>
        <position position="170"/>
    </location>
</feature>
<comment type="catalytic activity">
    <reaction evidence="1">
        <text>ATP + protein L-histidine = ADP + protein N-phospho-L-histidine.</text>
        <dbReference type="EC" id="2.7.13.3"/>
    </reaction>
</comment>
<dbReference type="PROSITE" id="PS00041">
    <property type="entry name" value="HTH_ARAC_FAMILY_1"/>
    <property type="match status" value="1"/>
</dbReference>
<dbReference type="PANTHER" id="PTHR43547">
    <property type="entry name" value="TWO-COMPONENT HISTIDINE KINASE"/>
    <property type="match status" value="1"/>
</dbReference>
<dbReference type="Proteomes" id="UP000032900">
    <property type="component" value="Unassembled WGS sequence"/>
</dbReference>
<dbReference type="GO" id="GO:0043565">
    <property type="term" value="F:sequence-specific DNA binding"/>
    <property type="evidence" value="ECO:0007669"/>
    <property type="project" value="InterPro"/>
</dbReference>
<dbReference type="AlphaFoldDB" id="A0A0E9LPR5"/>
<comment type="caution">
    <text evidence="11">The sequence shown here is derived from an EMBL/GenBank/DDBJ whole genome shotgun (WGS) entry which is preliminary data.</text>
</comment>
<keyword evidence="5 11" id="KW-0238">DNA-binding</keyword>
<keyword evidence="12" id="KW-1185">Reference proteome</keyword>
<dbReference type="Gene3D" id="3.30.565.10">
    <property type="entry name" value="Histidine kinase-like ATPase, C-terminal domain"/>
    <property type="match status" value="1"/>
</dbReference>
<keyword evidence="4" id="KW-0805">Transcription regulation</keyword>
<evidence type="ECO:0000256" key="5">
    <source>
        <dbReference type="ARBA" id="ARBA00023125"/>
    </source>
</evidence>
<evidence type="ECO:0000256" key="4">
    <source>
        <dbReference type="ARBA" id="ARBA00023015"/>
    </source>
</evidence>
<evidence type="ECO:0000313" key="11">
    <source>
        <dbReference type="EMBL" id="GAO27577.1"/>
    </source>
</evidence>
<dbReference type="SUPFAM" id="SSF46689">
    <property type="entry name" value="Homeodomain-like"/>
    <property type="match status" value="1"/>
</dbReference>
<feature type="domain" description="Response regulatory" evidence="10">
    <location>
        <begin position="122"/>
        <end position="237"/>
    </location>
</feature>
<feature type="domain" description="Histidine kinase" evidence="9">
    <location>
        <begin position="1"/>
        <end position="74"/>
    </location>
</feature>
<dbReference type="SUPFAM" id="SSF55874">
    <property type="entry name" value="ATPase domain of HSP90 chaperone/DNA topoisomerase II/histidine kinase"/>
    <property type="match status" value="1"/>
</dbReference>
<dbReference type="Pfam" id="PF00072">
    <property type="entry name" value="Response_reg"/>
    <property type="match status" value="1"/>
</dbReference>
<evidence type="ECO:0000259" key="9">
    <source>
        <dbReference type="PROSITE" id="PS50109"/>
    </source>
</evidence>
<dbReference type="EMBL" id="BAZW01000074">
    <property type="protein sequence ID" value="GAO27577.1"/>
    <property type="molecule type" value="Genomic_DNA"/>
</dbReference>
<dbReference type="EC" id="2.7.13.3" evidence="2"/>
<evidence type="ECO:0000259" key="10">
    <source>
        <dbReference type="PROSITE" id="PS50110"/>
    </source>
</evidence>